<dbReference type="Pfam" id="PF12698">
    <property type="entry name" value="ABC2_membrane_3"/>
    <property type="match status" value="1"/>
</dbReference>
<dbReference type="Proteomes" id="UP000094609">
    <property type="component" value="Chromosome"/>
</dbReference>
<evidence type="ECO:0000256" key="2">
    <source>
        <dbReference type="ARBA" id="ARBA00007783"/>
    </source>
</evidence>
<evidence type="ECO:0000313" key="11">
    <source>
        <dbReference type="Proteomes" id="UP000094609"/>
    </source>
</evidence>
<keyword evidence="7 8" id="KW-0472">Membrane</keyword>
<feature type="transmembrane region" description="Helical" evidence="8">
    <location>
        <begin position="245"/>
        <end position="269"/>
    </location>
</feature>
<dbReference type="GO" id="GO:0005886">
    <property type="term" value="C:plasma membrane"/>
    <property type="evidence" value="ECO:0007669"/>
    <property type="project" value="UniProtKB-SubCell"/>
</dbReference>
<dbReference type="InterPro" id="IPR047817">
    <property type="entry name" value="ABC2_TM_bact-type"/>
</dbReference>
<evidence type="ECO:0000313" key="10">
    <source>
        <dbReference type="EMBL" id="AOO66575.1"/>
    </source>
</evidence>
<feature type="transmembrane region" description="Helical" evidence="8">
    <location>
        <begin position="21"/>
        <end position="42"/>
    </location>
</feature>
<dbReference type="PATRIC" id="fig|1193502.14.peg.2855"/>
<evidence type="ECO:0000256" key="4">
    <source>
        <dbReference type="ARBA" id="ARBA00022475"/>
    </source>
</evidence>
<feature type="transmembrane region" description="Helical" evidence="8">
    <location>
        <begin position="167"/>
        <end position="191"/>
    </location>
</feature>
<feature type="transmembrane region" description="Helical" evidence="8">
    <location>
        <begin position="335"/>
        <end position="355"/>
    </location>
</feature>
<proteinExistence type="inferred from homology"/>
<evidence type="ECO:0000259" key="9">
    <source>
        <dbReference type="PROSITE" id="PS51012"/>
    </source>
</evidence>
<evidence type="ECO:0000256" key="7">
    <source>
        <dbReference type="ARBA" id="ARBA00023136"/>
    </source>
</evidence>
<comment type="similarity">
    <text evidence="2">Belongs to the ABC-2 integral membrane protein family.</text>
</comment>
<dbReference type="PROSITE" id="PS51012">
    <property type="entry name" value="ABC_TM2"/>
    <property type="match status" value="1"/>
</dbReference>
<feature type="domain" description="ABC transmembrane type-2" evidence="9">
    <location>
        <begin position="135"/>
        <end position="361"/>
    </location>
</feature>
<evidence type="ECO:0000256" key="1">
    <source>
        <dbReference type="ARBA" id="ARBA00004651"/>
    </source>
</evidence>
<comment type="subcellular location">
    <subcellularLocation>
        <location evidence="1">Cell membrane</location>
        <topology evidence="1">Multi-pass membrane protein</topology>
    </subcellularLocation>
</comment>
<dbReference type="KEGG" id="shal:SHALO_2822"/>
<keyword evidence="5 8" id="KW-0812">Transmembrane</keyword>
<dbReference type="EMBL" id="CP017111">
    <property type="protein sequence ID" value="AOO66575.1"/>
    <property type="molecule type" value="Genomic_DNA"/>
</dbReference>
<keyword evidence="11" id="KW-1185">Reference proteome</keyword>
<dbReference type="PANTHER" id="PTHR30294">
    <property type="entry name" value="MEMBRANE COMPONENT OF ABC TRANSPORTER YHHJ-RELATED"/>
    <property type="match status" value="1"/>
</dbReference>
<gene>
    <name evidence="10" type="ORF">SHALO_2822</name>
</gene>
<keyword evidence="6 8" id="KW-1133">Transmembrane helix</keyword>
<dbReference type="STRING" id="1193502.SHALO_2822"/>
<name>A0A1D7TNK9_9BACT</name>
<dbReference type="AlphaFoldDB" id="A0A1D7TNK9"/>
<reference evidence="11" key="1">
    <citation type="submission" date="2016-08" db="EMBL/GenBank/DDBJ databases">
        <title>Complete genome sequence of the organohalide-respiring Epsilonproteobacterium Sulfurospirillum halorespirans.</title>
        <authorList>
            <person name="Goris T."/>
            <person name="Zimmermann J."/>
            <person name="Schenz B."/>
            <person name="Lemos M."/>
            <person name="Hackermueller J."/>
            <person name="Diekert G."/>
        </authorList>
    </citation>
    <scope>NUCLEOTIDE SEQUENCE [LARGE SCALE GENOMIC DNA]</scope>
    <source>
        <strain>DSM 13726</strain>
        <strain evidence="11">PCE-M2</strain>
    </source>
</reference>
<organism evidence="10 11">
    <name type="scientific">Sulfurospirillum halorespirans DSM 13726</name>
    <dbReference type="NCBI Taxonomy" id="1193502"/>
    <lineage>
        <taxon>Bacteria</taxon>
        <taxon>Pseudomonadati</taxon>
        <taxon>Campylobacterota</taxon>
        <taxon>Epsilonproteobacteria</taxon>
        <taxon>Campylobacterales</taxon>
        <taxon>Sulfurospirillaceae</taxon>
        <taxon>Sulfurospirillum</taxon>
    </lineage>
</organism>
<dbReference type="InterPro" id="IPR013525">
    <property type="entry name" value="ABC2_TM"/>
</dbReference>
<evidence type="ECO:0000256" key="3">
    <source>
        <dbReference type="ARBA" id="ARBA00022448"/>
    </source>
</evidence>
<dbReference type="RefSeq" id="WP_069479097.1">
    <property type="nucleotide sequence ID" value="NZ_CP017111.1"/>
</dbReference>
<keyword evidence="3" id="KW-0813">Transport</keyword>
<evidence type="ECO:0000256" key="8">
    <source>
        <dbReference type="SAM" id="Phobius"/>
    </source>
</evidence>
<sequence>MNRKRLFALLLKETLQIMRDPSAILIAVILPLILLFLMGYAVSLDAKNMSLGIINKSNTKEAHALVSSFVGSSSFKTHMSYDKKELMQLLQENKLKGVLEVPASFGKHDDYTLQILIDATEPNTGGLIQNYASKIIRNWAIEEGIMPSAGISVVPRYWFNPPLSSRYFLLPGSISVVMTLIGILLTALVIAREWERGTMEALMATPTSMMEIILGKLIPYFILGLGSMILCFVVVYFWYDIPFKGSFGILFLLSAVYLFPSLSIGLLISTLAKNQFVAAQVSLIAGFLPAFLLSGFLFEINNMPMALQIFTYIIPARYFVESLQTIFLVGNIPSIFIKDMACMFLVGLFFFTLVVKKTKKGLE</sequence>
<feature type="transmembrane region" description="Helical" evidence="8">
    <location>
        <begin position="217"/>
        <end position="239"/>
    </location>
</feature>
<evidence type="ECO:0000256" key="6">
    <source>
        <dbReference type="ARBA" id="ARBA00022989"/>
    </source>
</evidence>
<evidence type="ECO:0000256" key="5">
    <source>
        <dbReference type="ARBA" id="ARBA00022692"/>
    </source>
</evidence>
<dbReference type="GO" id="GO:0140359">
    <property type="term" value="F:ABC-type transporter activity"/>
    <property type="evidence" value="ECO:0007669"/>
    <property type="project" value="InterPro"/>
</dbReference>
<protein>
    <submittedName>
        <fullName evidence="10">ABC transporter permease</fullName>
    </submittedName>
</protein>
<dbReference type="InterPro" id="IPR051449">
    <property type="entry name" value="ABC-2_transporter_component"/>
</dbReference>
<accession>A0A1D7TNK9</accession>
<keyword evidence="4" id="KW-1003">Cell membrane</keyword>
<feature type="transmembrane region" description="Helical" evidence="8">
    <location>
        <begin position="276"/>
        <end position="298"/>
    </location>
</feature>
<dbReference type="PANTHER" id="PTHR30294:SF29">
    <property type="entry name" value="MULTIDRUG ABC TRANSPORTER PERMEASE YBHS-RELATED"/>
    <property type="match status" value="1"/>
</dbReference>